<reference evidence="2 3" key="1">
    <citation type="submission" date="2016-02" db="EMBL/GenBank/DDBJ databases">
        <title>Complete genome sequence and transcriptome regulation of the pentose utilising yeast Sugiyamaella lignohabitans.</title>
        <authorList>
            <person name="Bellasio M."/>
            <person name="Peymann A."/>
            <person name="Valli M."/>
            <person name="Sipitzky M."/>
            <person name="Graf A."/>
            <person name="Sauer M."/>
            <person name="Marx H."/>
            <person name="Mattanovich D."/>
        </authorList>
    </citation>
    <scope>NUCLEOTIDE SEQUENCE [LARGE SCALE GENOMIC DNA]</scope>
    <source>
        <strain evidence="2 3">CBS 10342</strain>
    </source>
</reference>
<proteinExistence type="predicted"/>
<feature type="region of interest" description="Disordered" evidence="1">
    <location>
        <begin position="1"/>
        <end position="64"/>
    </location>
</feature>
<dbReference type="Proteomes" id="UP000189580">
    <property type="component" value="Chromosome d"/>
</dbReference>
<dbReference type="EMBL" id="CP014502">
    <property type="protein sequence ID" value="ANB14227.1"/>
    <property type="molecule type" value="Genomic_DNA"/>
</dbReference>
<gene>
    <name evidence="2" type="ORF">AWJ20_5188</name>
</gene>
<sequence>MGSSASKQTLKTGSNAAKKTISLNRVQGTKGAIPKSGAVHSPVQGSGYSRPDGHDPQIVNEDGQNLAFAERLKKLGSVKFTDIQHQYSRTNEMLGAVQSRQKIEKQADELMQHQQSSPMDPKSLVHPETITAILQSRQEGDSDAKILEDFNLKPKVLESLGSRLSIPKIVKPTKEDHAETERQSVFRKEQVDETGPVLER</sequence>
<dbReference type="GeneID" id="30037402"/>
<dbReference type="AlphaFoldDB" id="A0A161HLJ3"/>
<feature type="region of interest" description="Disordered" evidence="1">
    <location>
        <begin position="171"/>
        <end position="200"/>
    </location>
</feature>
<dbReference type="OrthoDB" id="4078061at2759"/>
<dbReference type="KEGG" id="slb:AWJ20_5188"/>
<evidence type="ECO:0000313" key="2">
    <source>
        <dbReference type="EMBL" id="ANB14227.1"/>
    </source>
</evidence>
<protein>
    <submittedName>
        <fullName evidence="2">Uncharacterized protein</fullName>
    </submittedName>
</protein>
<evidence type="ECO:0000313" key="3">
    <source>
        <dbReference type="Proteomes" id="UP000189580"/>
    </source>
</evidence>
<evidence type="ECO:0000256" key="1">
    <source>
        <dbReference type="SAM" id="MobiDB-lite"/>
    </source>
</evidence>
<accession>A0A161HLJ3</accession>
<name>A0A161HLJ3_9ASCO</name>
<feature type="compositionally biased region" description="Basic and acidic residues" evidence="1">
    <location>
        <begin position="172"/>
        <end position="191"/>
    </location>
</feature>
<keyword evidence="3" id="KW-1185">Reference proteome</keyword>
<dbReference type="RefSeq" id="XP_018736704.1">
    <property type="nucleotide sequence ID" value="XM_018882314.1"/>
</dbReference>
<organism evidence="2 3">
    <name type="scientific">Sugiyamaella lignohabitans</name>
    <dbReference type="NCBI Taxonomy" id="796027"/>
    <lineage>
        <taxon>Eukaryota</taxon>
        <taxon>Fungi</taxon>
        <taxon>Dikarya</taxon>
        <taxon>Ascomycota</taxon>
        <taxon>Saccharomycotina</taxon>
        <taxon>Dipodascomycetes</taxon>
        <taxon>Dipodascales</taxon>
        <taxon>Trichomonascaceae</taxon>
        <taxon>Sugiyamaella</taxon>
    </lineage>
</organism>
<feature type="compositionally biased region" description="Polar residues" evidence="1">
    <location>
        <begin position="1"/>
        <end position="27"/>
    </location>
</feature>